<evidence type="ECO:0000256" key="1">
    <source>
        <dbReference type="SAM" id="SignalP"/>
    </source>
</evidence>
<protein>
    <submittedName>
        <fullName evidence="2">Uncharacterized protein</fullName>
    </submittedName>
</protein>
<comment type="caution">
    <text evidence="2">The sequence shown here is derived from an EMBL/GenBank/DDBJ whole genome shotgun (WGS) entry which is preliminary data.</text>
</comment>
<dbReference type="AlphaFoldDB" id="A0A562UUU5"/>
<feature type="chain" id="PRO_5021914190" evidence="1">
    <location>
        <begin position="26"/>
        <end position="198"/>
    </location>
</feature>
<gene>
    <name evidence="2" type="ORF">JN10_1013</name>
</gene>
<dbReference type="EMBL" id="VLLK01000001">
    <property type="protein sequence ID" value="TWJ09381.1"/>
    <property type="molecule type" value="Genomic_DNA"/>
</dbReference>
<reference evidence="2 3" key="1">
    <citation type="submission" date="2019-07" db="EMBL/GenBank/DDBJ databases">
        <title>Genomic Encyclopedia of Archaeal and Bacterial Type Strains, Phase II (KMG-II): from individual species to whole genera.</title>
        <authorList>
            <person name="Goeker M."/>
        </authorList>
    </citation>
    <scope>NUCLEOTIDE SEQUENCE [LARGE SCALE GENOMIC DNA]</scope>
    <source>
        <strain evidence="2 3">ATCC BAA-2084</strain>
    </source>
</reference>
<dbReference type="Proteomes" id="UP000320547">
    <property type="component" value="Unassembled WGS sequence"/>
</dbReference>
<dbReference type="RefSeq" id="WP_144573583.1">
    <property type="nucleotide sequence ID" value="NZ_CP015963.1"/>
</dbReference>
<accession>A0A562UUU5</accession>
<dbReference type="OrthoDB" id="7391781at2"/>
<feature type="signal peptide" evidence="1">
    <location>
        <begin position="1"/>
        <end position="25"/>
    </location>
</feature>
<evidence type="ECO:0000313" key="3">
    <source>
        <dbReference type="Proteomes" id="UP000320547"/>
    </source>
</evidence>
<proteinExistence type="predicted"/>
<evidence type="ECO:0000313" key="2">
    <source>
        <dbReference type="EMBL" id="TWJ09381.1"/>
    </source>
</evidence>
<name>A0A562UUU5_9SPHN</name>
<keyword evidence="1" id="KW-0732">Signal</keyword>
<organism evidence="2 3">
    <name type="scientific">Altererythrobacter ishigakiensis</name>
    <dbReference type="NCBI Taxonomy" id="476157"/>
    <lineage>
        <taxon>Bacteria</taxon>
        <taxon>Pseudomonadati</taxon>
        <taxon>Pseudomonadota</taxon>
        <taxon>Alphaproteobacteria</taxon>
        <taxon>Sphingomonadales</taxon>
        <taxon>Erythrobacteraceae</taxon>
        <taxon>Altererythrobacter</taxon>
    </lineage>
</organism>
<sequence length="198" mass="21824">MGRISQTGLWAIAALGLLTTSPAHAAERIALGSDSWTHEASNTTFPVRLVDAERINVATFFDEEGRDVGLNYRMENGDGRLRLTIYVFPSNPRQNCLQRFAGERNTITSRYSGSRLLDLGFADSPDSKTTDSALSAVYGLPSNSMEQDSSELISQVYLYCAPGGRWLVKFRASWSGTAESYPNVKAMMNAIIWPDELS</sequence>
<keyword evidence="3" id="KW-1185">Reference proteome</keyword>